<sequence length="156" mass="17530">MNVQLTRLSFMDSTGASTSGSTEGNTPVLSESKRPRSWLRFHSARIACLQALANTGMGHHNLYGGGCNFYTYWSCCSSCFKKYSVLYAESFPPLPKVCLVLEKTPFLDRFDLDWNFETPVFPLFLPFPFLIVTMPSGKAFSCMDPLLLVKDSDTNR</sequence>
<evidence type="ECO:0000313" key="2">
    <source>
        <dbReference type="EMBL" id="KAI5081221.1"/>
    </source>
</evidence>
<keyword evidence="3" id="KW-1185">Reference proteome</keyword>
<dbReference type="EMBL" id="JABFUD020000004">
    <property type="protein sequence ID" value="KAI5081221.1"/>
    <property type="molecule type" value="Genomic_DNA"/>
</dbReference>
<name>A0A9D4ZPP0_ADICA</name>
<organism evidence="2 3">
    <name type="scientific">Adiantum capillus-veneris</name>
    <name type="common">Maidenhair fern</name>
    <dbReference type="NCBI Taxonomy" id="13818"/>
    <lineage>
        <taxon>Eukaryota</taxon>
        <taxon>Viridiplantae</taxon>
        <taxon>Streptophyta</taxon>
        <taxon>Embryophyta</taxon>
        <taxon>Tracheophyta</taxon>
        <taxon>Polypodiopsida</taxon>
        <taxon>Polypodiidae</taxon>
        <taxon>Polypodiales</taxon>
        <taxon>Pteridineae</taxon>
        <taxon>Pteridaceae</taxon>
        <taxon>Vittarioideae</taxon>
        <taxon>Adiantum</taxon>
    </lineage>
</organism>
<accession>A0A9D4ZPP0</accession>
<feature type="region of interest" description="Disordered" evidence="1">
    <location>
        <begin position="12"/>
        <end position="31"/>
    </location>
</feature>
<reference evidence="2" key="1">
    <citation type="submission" date="2021-01" db="EMBL/GenBank/DDBJ databases">
        <title>Adiantum capillus-veneris genome.</title>
        <authorList>
            <person name="Fang Y."/>
            <person name="Liao Q."/>
        </authorList>
    </citation>
    <scope>NUCLEOTIDE SEQUENCE</scope>
    <source>
        <strain evidence="2">H3</strain>
        <tissue evidence="2">Leaf</tissue>
    </source>
</reference>
<evidence type="ECO:0000313" key="3">
    <source>
        <dbReference type="Proteomes" id="UP000886520"/>
    </source>
</evidence>
<dbReference type="Proteomes" id="UP000886520">
    <property type="component" value="Chromosome 4"/>
</dbReference>
<feature type="compositionally biased region" description="Low complexity" evidence="1">
    <location>
        <begin position="13"/>
        <end position="26"/>
    </location>
</feature>
<evidence type="ECO:0000256" key="1">
    <source>
        <dbReference type="SAM" id="MobiDB-lite"/>
    </source>
</evidence>
<proteinExistence type="predicted"/>
<protein>
    <submittedName>
        <fullName evidence="2">Uncharacterized protein</fullName>
    </submittedName>
</protein>
<dbReference type="AlphaFoldDB" id="A0A9D4ZPP0"/>
<comment type="caution">
    <text evidence="2">The sequence shown here is derived from an EMBL/GenBank/DDBJ whole genome shotgun (WGS) entry which is preliminary data.</text>
</comment>
<gene>
    <name evidence="2" type="ORF">GOP47_0004404</name>
</gene>